<dbReference type="EMBL" id="JACHFW010000015">
    <property type="protein sequence ID" value="MBB5265851.1"/>
    <property type="molecule type" value="Genomic_DNA"/>
</dbReference>
<proteinExistence type="predicted"/>
<dbReference type="RefSeq" id="WP_183775977.1">
    <property type="nucleotide sequence ID" value="NZ_CAWVEG010000037.1"/>
</dbReference>
<comment type="caution">
    <text evidence="2">The sequence shown here is derived from an EMBL/GenBank/DDBJ whole genome shotgun (WGS) entry which is preliminary data.</text>
</comment>
<dbReference type="AlphaFoldDB" id="A0A7W8HCA0"/>
<accession>A0A7W8HCA0</accession>
<gene>
    <name evidence="2" type="ORF">HNP82_003002</name>
</gene>
<reference evidence="2 3" key="1">
    <citation type="submission" date="2020-08" db="EMBL/GenBank/DDBJ databases">
        <title>Genomic Encyclopedia of Type Strains, Phase IV (KMG-IV): sequencing the most valuable type-strain genomes for metagenomic binning, comparative biology and taxonomic classification.</title>
        <authorList>
            <person name="Goeker M."/>
        </authorList>
    </citation>
    <scope>NUCLEOTIDE SEQUENCE [LARGE SCALE GENOMIC DNA]</scope>
    <source>
        <strain evidence="2 3">DSM 106146</strain>
    </source>
</reference>
<evidence type="ECO:0008006" key="4">
    <source>
        <dbReference type="Google" id="ProtNLM"/>
    </source>
</evidence>
<sequence>MKRLLALLCACLCVIGIVSGCSASAKEFDTGVGMTMTLPGSFKEQDASQANGATAYYLSNTAGVVALKEDFSTLENAGLSADMTLDEYGQTVIDANSLSVQLQEADGIKYFVYENSVDSQDFTYYATVFEGSDAFWLIQFFCETKNYDQLQSDFLEWAKTVKVS</sequence>
<evidence type="ECO:0000313" key="2">
    <source>
        <dbReference type="EMBL" id="MBB5265851.1"/>
    </source>
</evidence>
<dbReference type="Proteomes" id="UP000543642">
    <property type="component" value="Unassembled WGS sequence"/>
</dbReference>
<organism evidence="2 3">
    <name type="scientific">Catenibacillus scindens</name>
    <dbReference type="NCBI Taxonomy" id="673271"/>
    <lineage>
        <taxon>Bacteria</taxon>
        <taxon>Bacillati</taxon>
        <taxon>Bacillota</taxon>
        <taxon>Clostridia</taxon>
        <taxon>Lachnospirales</taxon>
        <taxon>Lachnospiraceae</taxon>
        <taxon>Catenibacillus</taxon>
    </lineage>
</organism>
<name>A0A7W8HCA0_9FIRM</name>
<feature type="signal peptide" evidence="1">
    <location>
        <begin position="1"/>
        <end position="25"/>
    </location>
</feature>
<keyword evidence="3" id="KW-1185">Reference proteome</keyword>
<feature type="chain" id="PRO_5031539911" description="PsbP C-terminal domain-containing protein" evidence="1">
    <location>
        <begin position="26"/>
        <end position="164"/>
    </location>
</feature>
<evidence type="ECO:0000256" key="1">
    <source>
        <dbReference type="SAM" id="SignalP"/>
    </source>
</evidence>
<evidence type="ECO:0000313" key="3">
    <source>
        <dbReference type="Proteomes" id="UP000543642"/>
    </source>
</evidence>
<dbReference type="PROSITE" id="PS51257">
    <property type="entry name" value="PROKAR_LIPOPROTEIN"/>
    <property type="match status" value="1"/>
</dbReference>
<protein>
    <recommendedName>
        <fullName evidence="4">PsbP C-terminal domain-containing protein</fullName>
    </recommendedName>
</protein>
<keyword evidence="1" id="KW-0732">Signal</keyword>